<dbReference type="Proteomes" id="UP000315128">
    <property type="component" value="Chromosome"/>
</dbReference>
<dbReference type="OrthoDB" id="2242521at2"/>
<evidence type="ECO:0000259" key="2">
    <source>
        <dbReference type="Pfam" id="PF17881"/>
    </source>
</evidence>
<keyword evidence="1" id="KW-0472">Membrane</keyword>
<dbReference type="InterPro" id="IPR041401">
    <property type="entry name" value="TseB-like_dom"/>
</dbReference>
<dbReference type="EMBL" id="CP041356">
    <property type="protein sequence ID" value="QDK71806.1"/>
    <property type="molecule type" value="Genomic_DNA"/>
</dbReference>
<reference evidence="3 4" key="1">
    <citation type="submission" date="2019-07" db="EMBL/GenBank/DDBJ databases">
        <title>Genome sequencing of KACC 19320.</title>
        <authorList>
            <person name="Heo J."/>
            <person name="Kim S.-J."/>
            <person name="Kim J.-S."/>
            <person name="Hong S.-B."/>
            <person name="Kwon S.-W."/>
        </authorList>
    </citation>
    <scope>NUCLEOTIDE SEQUENCE [LARGE SCALE GENOMIC DNA]</scope>
    <source>
        <strain evidence="3 4">KACC 19320</strain>
    </source>
</reference>
<dbReference type="InterPro" id="IPR046350">
    <property type="entry name" value="Cystatin_sf"/>
</dbReference>
<gene>
    <name evidence="3" type="ORF">FLP15_12275</name>
</gene>
<evidence type="ECO:0000313" key="3">
    <source>
        <dbReference type="EMBL" id="QDK71806.1"/>
    </source>
</evidence>
<dbReference type="KEGG" id="lack:FLP15_12275"/>
<dbReference type="AlphaFoldDB" id="A0A514ZB40"/>
<dbReference type="SUPFAM" id="SSF54403">
    <property type="entry name" value="Cystatin/monellin"/>
    <property type="match status" value="2"/>
</dbReference>
<keyword evidence="1" id="KW-0812">Transmembrane</keyword>
<dbReference type="RefSeq" id="WP_142767337.1">
    <property type="nucleotide sequence ID" value="NZ_CP041356.1"/>
</dbReference>
<dbReference type="Pfam" id="PF17881">
    <property type="entry name" value="TseB"/>
    <property type="match status" value="1"/>
</dbReference>
<protein>
    <recommendedName>
        <fullName evidence="2">Cell wall elongation regulator TseB-like domain-containing protein</fullName>
    </recommendedName>
</protein>
<proteinExistence type="predicted"/>
<sequence length="148" mass="16422">MKKRKMTRHSQIIIGILTVILAIYLATALFFWKSMNPYHSMRAQAITIAKKKTDLKTPEAFDIATTDTTTYSIVGIDKDNKEIGVLIPKKAGTITVVNLNEGVSPSTLATKNTKSVVLALYKNKPAWEVNNSNGFKVYDFKSGKVLID</sequence>
<keyword evidence="4" id="KW-1185">Reference proteome</keyword>
<dbReference type="Gene3D" id="3.10.450.40">
    <property type="match status" value="1"/>
</dbReference>
<organism evidence="3 4">
    <name type="scientific">Lactococcus protaetiae</name>
    <dbReference type="NCBI Taxonomy" id="2592653"/>
    <lineage>
        <taxon>Bacteria</taxon>
        <taxon>Bacillati</taxon>
        <taxon>Bacillota</taxon>
        <taxon>Bacilli</taxon>
        <taxon>Lactobacillales</taxon>
        <taxon>Streptococcaceae</taxon>
        <taxon>Lactococcus</taxon>
    </lineage>
</organism>
<name>A0A514ZB40_9LACT</name>
<feature type="transmembrane region" description="Helical" evidence="1">
    <location>
        <begin position="12"/>
        <end position="32"/>
    </location>
</feature>
<accession>A0A514ZB40</accession>
<evidence type="ECO:0000256" key="1">
    <source>
        <dbReference type="SAM" id="Phobius"/>
    </source>
</evidence>
<keyword evidence="1" id="KW-1133">Transmembrane helix</keyword>
<feature type="domain" description="Cell wall elongation regulator TseB-like" evidence="2">
    <location>
        <begin position="44"/>
        <end position="88"/>
    </location>
</feature>
<evidence type="ECO:0000313" key="4">
    <source>
        <dbReference type="Proteomes" id="UP000315128"/>
    </source>
</evidence>